<evidence type="ECO:0000313" key="1">
    <source>
        <dbReference type="EMBL" id="RHZ61874.1"/>
    </source>
</evidence>
<dbReference type="Proteomes" id="UP000266861">
    <property type="component" value="Unassembled WGS sequence"/>
</dbReference>
<gene>
    <name evidence="1" type="ORF">Glove_345g100</name>
</gene>
<reference evidence="1 2" key="1">
    <citation type="submission" date="2018-08" db="EMBL/GenBank/DDBJ databases">
        <title>Genome and evolution of the arbuscular mycorrhizal fungus Diversispora epigaea (formerly Glomus versiforme) and its bacterial endosymbionts.</title>
        <authorList>
            <person name="Sun X."/>
            <person name="Fei Z."/>
            <person name="Harrison M."/>
        </authorList>
    </citation>
    <scope>NUCLEOTIDE SEQUENCE [LARGE SCALE GENOMIC DNA]</scope>
    <source>
        <strain evidence="1 2">IT104</strain>
    </source>
</reference>
<dbReference type="AlphaFoldDB" id="A0A397HKG2"/>
<keyword evidence="2" id="KW-1185">Reference proteome</keyword>
<proteinExistence type="predicted"/>
<organism evidence="1 2">
    <name type="scientific">Diversispora epigaea</name>
    <dbReference type="NCBI Taxonomy" id="1348612"/>
    <lineage>
        <taxon>Eukaryota</taxon>
        <taxon>Fungi</taxon>
        <taxon>Fungi incertae sedis</taxon>
        <taxon>Mucoromycota</taxon>
        <taxon>Glomeromycotina</taxon>
        <taxon>Glomeromycetes</taxon>
        <taxon>Diversisporales</taxon>
        <taxon>Diversisporaceae</taxon>
        <taxon>Diversispora</taxon>
    </lineage>
</organism>
<evidence type="ECO:0000313" key="2">
    <source>
        <dbReference type="Proteomes" id="UP000266861"/>
    </source>
</evidence>
<comment type="caution">
    <text evidence="1">The sequence shown here is derived from an EMBL/GenBank/DDBJ whole genome shotgun (WGS) entry which is preliminary data.</text>
</comment>
<accession>A0A397HKG2</accession>
<protein>
    <submittedName>
        <fullName evidence="1">Uncharacterized protein</fullName>
    </submittedName>
</protein>
<dbReference type="EMBL" id="PQFF01000315">
    <property type="protein sequence ID" value="RHZ61874.1"/>
    <property type="molecule type" value="Genomic_DNA"/>
</dbReference>
<sequence length="50" mass="6065">MVFEPNRTDQNDTLIQKDLDNERNDIEEEQEQTIEIEIQDISNRLEIEFN</sequence>
<name>A0A397HKG2_9GLOM</name>